<dbReference type="InterPro" id="IPR034650">
    <property type="entry name" value="YuaB-like"/>
</dbReference>
<feature type="domain" description="SLH" evidence="3">
    <location>
        <begin position="164"/>
        <end position="224"/>
    </location>
</feature>
<protein>
    <submittedName>
        <fullName evidence="4">S-layer homology domain-containing protein</fullName>
    </submittedName>
</protein>
<keyword evidence="5" id="KW-1185">Reference proteome</keyword>
<dbReference type="EMBL" id="JBHTLU010000047">
    <property type="protein sequence ID" value="MFD1224660.1"/>
    <property type="molecule type" value="Genomic_DNA"/>
</dbReference>
<dbReference type="PROSITE" id="PS51175">
    <property type="entry name" value="CBM6"/>
    <property type="match status" value="1"/>
</dbReference>
<keyword evidence="1" id="KW-0732">Signal</keyword>
<evidence type="ECO:0000313" key="5">
    <source>
        <dbReference type="Proteomes" id="UP001597180"/>
    </source>
</evidence>
<dbReference type="Gene3D" id="2.60.120.260">
    <property type="entry name" value="Galactose-binding domain-like"/>
    <property type="match status" value="2"/>
</dbReference>
<evidence type="ECO:0000313" key="4">
    <source>
        <dbReference type="EMBL" id="MFD1224660.1"/>
    </source>
</evidence>
<accession>A0ABW3UV16</accession>
<dbReference type="InterPro" id="IPR001119">
    <property type="entry name" value="SLH_dom"/>
</dbReference>
<dbReference type="Gene3D" id="2.160.20.10">
    <property type="entry name" value="Single-stranded right-handed beta-helix, Pectin lyase-like"/>
    <property type="match status" value="1"/>
</dbReference>
<dbReference type="PANTHER" id="PTHR31339">
    <property type="entry name" value="PECTIN LYASE-RELATED"/>
    <property type="match status" value="1"/>
</dbReference>
<evidence type="ECO:0000259" key="2">
    <source>
        <dbReference type="PROSITE" id="PS51175"/>
    </source>
</evidence>
<dbReference type="InterPro" id="IPR005084">
    <property type="entry name" value="CBM6"/>
</dbReference>
<feature type="domain" description="CBM6" evidence="2">
    <location>
        <begin position="1837"/>
        <end position="1966"/>
    </location>
</feature>
<sequence>MLCKTKKTLASFLSLSMVFSMATTGMTAYAETADLADSTVKVSFSDDSNHWASREIGSWSQKGVINGYEDGTFKPDVPISRAEFVSVVNRVFAYSSESAQRFPDVASSAWYAKDLSRAAAAGIVAGDDKGNFNPDAQISRQEAAVVLARAFDLKAKDPKASDRFSDAGAIASWSKEYVNALTEGGYVTGRENGRFDPLASITRAEFVKMMDSVAGELKSAAGTYTGDVSSNLVINTKDVTLKDMNISGDLFITPGVGEGNVSLEHVTVKGRTVVRGGGEHSIVIDNSKLAGTLLVQKYDGKVRILMQGTSEIPYVELISGAILETADTNGKGFGTVQVVGTKTAEQPVKLSGQFNQVAIEAPGVTVQLTKGSIDTIDVQEKAVGSSVRMLDGNVGQLNVWTKALIELLGGKVTGIGIQKSAAGTSVQMASGSTVTKFQIDAPVEIKGPGKIETALINADDVKIESKPTNVVVADGVKTDLNTPAAAGGTSSRRSSGNPILSRTAAMVAESITAITPPLKDVTALALPTVPPGFAVAIKTSSNPGVIALDGSIVPPKEETTVRLVLEVTRLLDNTKADTASLEVVVPAKSVVQQTAAEVAKSITSIAAPAQDAAVLTLPIVPPGFAVAVKSTSDPSVIALDGTIVPPAAQTTVNLVLEVTRLSDNTKADTASLEVVVPAKSIVQQTAADVAKSITSIAAPPQDAAVLTLPTVPPGFAVAIKSSSDPNVIALDGTVMPPAAQTMVNLVLEVTRLSDNTKADTASLEVVVPVKSAPTDIQLKGGDYNYINDITDGVIHITSGNTYIYTVDTAEGAGLTTLTVNTVEELLNQITAKTSAAQSYAVKGANGQAKSMTDPVAQGDVLTVTAGQAARDYTVNFIKGALRGKMELVQNTITADTPSDVVLNFFAGMRSPATEVVLKVPQGVGVTMDNTSVNVIGRGKVKLSELATQSIGRTGAGYRFQQVGTVTIDHQEDGSQVLNFKGLDFRPANGADLEITFEGVNLKQGGYTFEASYTTSEPEVLKSPTGTVSLTVVSTISNFNRVLDKSLTYKETSDTYTKAKFSWSAAKHASSIKLMQSTDKGTTWTESPFAVNAQGEEVEVTNLTPNTEYYFKLAVNGGENTGDSNIAKFYTGKFNAKLMGAKGDGKADDTQAINDAIMYLNSLGGGTLLFENGTFNVRTVHLQSNVYLYIHKDATIAALKGGDAPETTYFSDKGYRSGTSPTATGPYKDPENYLTKQDVGHHYFRNSMFFGERLDNIKIIGNGKITGNGNLVTGDGVMDNAPDNRTDKMVTVKLCTNFEFGGLDNGLDLWYEETNNPTKDEPYYIQSINPDGTNEVRLTDISNMLRVDRAGHFAMLATGTDYINTHDFYYDKGSGGGARDVFDYMQSSYVTAKNIYAKGTSDDIVKPGSDSSLGFTRPATTFYVRNIIGDTNCNLFQIGSETVDDIKNVYVDNIYVLAGNKAGFSISTNDGGHIENIYLNYGMTGPVHHKSEMRRTRAPFFISISNRGRVIGGDAKRMKFMENGVQRDELLSTNVNIGQVRNVFIKDVNIEEVYGGSQYGDPSKRWVKYTNQNKATPIIAGYKVGEGGPVLPDGRNIGYIENLHFENVTLLVKGGNSLADSEISPPELGVGKYNVADIGEQPSYGFWARHVDGLTLTNVTTNFEKNDDRYAIVLDDVKNAAIDQTKMVSGTGNPNVIQLKNASNISITNSSYYKDVWGNNLTALADVNNVTVSTKQTYPNTRVQDPHNTSIQLKLAGHPNLTSLDKINNSITAALGTTVADIVAQVESTDETTQTYAVVDSSNKAKPSGMLETGDFLVVTAQDGTTVKKYSIVVPLEITVRGETQLNSVKKSIAGISLSTSSTNGITYLQTNAVPVGEWIEFSIPVPAAGTYRVSYQYKTNTAGRATVQAYVNGNAAGSPVNQNSATANVFTPADLGQVTFGAAGSYPVRFVATSAGSIVIDYIKFAKESEAGPSSNTNIQLAANHPNVTAIDNDAMIVKVASNTTVADLKAQIVSSDGSVQTYSVNDAASAEKVSGLLAAGDTLVITAMDGKTRMTYAIQAAQAAGSNTNIALNAGSTTIAAIHNTDRRIATSGTATPVASIPGQLKSTDGTAQTYTITNAAGGAPKTNVINGDRLIVTAEDGTTAAYVLTINALPSSTYVQARAAGHPHVATVYNSSRSVIANAGITAAQLLAEIESSDGLNQTYSVTDAVYTVKTGSTPLVTGDLLKVTSQDASANAYYKVQIVDVLYDIDPAGSYTTSNNNTKSTGADDTAGNHDRNSAWNSTHLQVNFGAANQYIEFTINVAASGTYDVLFGSKNSNGNRAAMQLTVDGTNVGSVSETVSSSAAQGMYLAKVGSAALAAGSHTFRFTVAGAASGQSFDFIGLAKTN</sequence>
<dbReference type="InterPro" id="IPR013783">
    <property type="entry name" value="Ig-like_fold"/>
</dbReference>
<reference evidence="5" key="1">
    <citation type="journal article" date="2019" name="Int. J. Syst. Evol. Microbiol.">
        <title>The Global Catalogue of Microorganisms (GCM) 10K type strain sequencing project: providing services to taxonomists for standard genome sequencing and annotation.</title>
        <authorList>
            <consortium name="The Broad Institute Genomics Platform"/>
            <consortium name="The Broad Institute Genome Sequencing Center for Infectious Disease"/>
            <person name="Wu L."/>
            <person name="Ma J."/>
        </authorList>
    </citation>
    <scope>NUCLEOTIDE SEQUENCE [LARGE SCALE GENOMIC DNA]</scope>
    <source>
        <strain evidence="5">CCUG 53270</strain>
    </source>
</reference>
<dbReference type="SUPFAM" id="SSF49785">
    <property type="entry name" value="Galactose-binding domain-like"/>
    <property type="match status" value="2"/>
</dbReference>
<comment type="caution">
    <text evidence="4">The sequence shown here is derived from an EMBL/GenBank/DDBJ whole genome shotgun (WGS) entry which is preliminary data.</text>
</comment>
<organism evidence="4 5">
    <name type="scientific">Paenibacillus vulneris</name>
    <dbReference type="NCBI Taxonomy" id="1133364"/>
    <lineage>
        <taxon>Bacteria</taxon>
        <taxon>Bacillati</taxon>
        <taxon>Bacillota</taxon>
        <taxon>Bacilli</taxon>
        <taxon>Bacillales</taxon>
        <taxon>Paenibacillaceae</taxon>
        <taxon>Paenibacillus</taxon>
    </lineage>
</organism>
<evidence type="ECO:0000256" key="1">
    <source>
        <dbReference type="SAM" id="SignalP"/>
    </source>
</evidence>
<dbReference type="InterPro" id="IPR008979">
    <property type="entry name" value="Galactose-bd-like_sf"/>
</dbReference>
<dbReference type="Pfam" id="PF00395">
    <property type="entry name" value="SLH"/>
    <property type="match status" value="3"/>
</dbReference>
<dbReference type="InterPro" id="IPR011050">
    <property type="entry name" value="Pectin_lyase_fold/virulence"/>
</dbReference>
<dbReference type="Gene3D" id="2.60.40.10">
    <property type="entry name" value="Immunoglobulins"/>
    <property type="match status" value="1"/>
</dbReference>
<dbReference type="InterPro" id="IPR051801">
    <property type="entry name" value="GH28_Enzymes"/>
</dbReference>
<feature type="domain" description="SLH" evidence="3">
    <location>
        <begin position="39"/>
        <end position="97"/>
    </location>
</feature>
<evidence type="ECO:0000259" key="3">
    <source>
        <dbReference type="PROSITE" id="PS51272"/>
    </source>
</evidence>
<feature type="chain" id="PRO_5047383570" evidence="1">
    <location>
        <begin position="23"/>
        <end position="2390"/>
    </location>
</feature>
<dbReference type="InterPro" id="IPR012334">
    <property type="entry name" value="Pectin_lyas_fold"/>
</dbReference>
<feature type="signal peptide" evidence="1">
    <location>
        <begin position="1"/>
        <end position="22"/>
    </location>
</feature>
<feature type="domain" description="SLH" evidence="3">
    <location>
        <begin position="98"/>
        <end position="161"/>
    </location>
</feature>
<gene>
    <name evidence="4" type="ORF">ACFQ4B_31580</name>
</gene>
<dbReference type="CDD" id="cd14670">
    <property type="entry name" value="BslA_like"/>
    <property type="match status" value="1"/>
</dbReference>
<dbReference type="PROSITE" id="PS51272">
    <property type="entry name" value="SLH"/>
    <property type="match status" value="3"/>
</dbReference>
<dbReference type="Proteomes" id="UP001597180">
    <property type="component" value="Unassembled WGS sequence"/>
</dbReference>
<dbReference type="RefSeq" id="WP_345587564.1">
    <property type="nucleotide sequence ID" value="NZ_BAABJG010000010.1"/>
</dbReference>
<proteinExistence type="predicted"/>
<dbReference type="SUPFAM" id="SSF51126">
    <property type="entry name" value="Pectin lyase-like"/>
    <property type="match status" value="1"/>
</dbReference>
<name>A0ABW3UV16_9BACL</name>
<dbReference type="PANTHER" id="PTHR31339:SF9">
    <property type="entry name" value="PLASMIN AND FIBRONECTIN-BINDING PROTEIN A"/>
    <property type="match status" value="1"/>
</dbReference>